<evidence type="ECO:0000256" key="2">
    <source>
        <dbReference type="ARBA" id="ARBA00022754"/>
    </source>
</evidence>
<feature type="domain" description="IF rod" evidence="6">
    <location>
        <begin position="3"/>
        <end position="203"/>
    </location>
</feature>
<dbReference type="GO" id="GO:0005652">
    <property type="term" value="C:nuclear lamina"/>
    <property type="evidence" value="ECO:0007669"/>
    <property type="project" value="TreeGrafter"/>
</dbReference>
<dbReference type="GO" id="GO:0051664">
    <property type="term" value="P:nuclear pore localization"/>
    <property type="evidence" value="ECO:0007669"/>
    <property type="project" value="TreeGrafter"/>
</dbReference>
<protein>
    <recommendedName>
        <fullName evidence="6">IF rod domain-containing protein</fullName>
    </recommendedName>
</protein>
<reference evidence="7" key="1">
    <citation type="submission" date="2015-11" db="EMBL/GenBank/DDBJ databases">
        <title>De novo transcriptome assembly of four potential Pierce s Disease insect vectors from Arizona vineyards.</title>
        <authorList>
            <person name="Tassone E.E."/>
        </authorList>
    </citation>
    <scope>NUCLEOTIDE SEQUENCE</scope>
</reference>
<keyword evidence="2" id="KW-0403">Intermediate filament</keyword>
<dbReference type="SUPFAM" id="SSF64593">
    <property type="entry name" value="Intermediate filament protein, coiled coil region"/>
    <property type="match status" value="1"/>
</dbReference>
<evidence type="ECO:0000256" key="3">
    <source>
        <dbReference type="ARBA" id="ARBA00023054"/>
    </source>
</evidence>
<keyword evidence="4" id="KW-0539">Nucleus</keyword>
<organism evidence="7">
    <name type="scientific">Cuerna arida</name>
    <dbReference type="NCBI Taxonomy" id="1464854"/>
    <lineage>
        <taxon>Eukaryota</taxon>
        <taxon>Metazoa</taxon>
        <taxon>Ecdysozoa</taxon>
        <taxon>Arthropoda</taxon>
        <taxon>Hexapoda</taxon>
        <taxon>Insecta</taxon>
        <taxon>Pterygota</taxon>
        <taxon>Neoptera</taxon>
        <taxon>Paraneoptera</taxon>
        <taxon>Hemiptera</taxon>
        <taxon>Auchenorrhyncha</taxon>
        <taxon>Membracoidea</taxon>
        <taxon>Cicadellidae</taxon>
        <taxon>Cicadellinae</taxon>
        <taxon>Proconiini</taxon>
        <taxon>Cuerna</taxon>
    </lineage>
</organism>
<sequence>MKNKNIEELQKKLEDESISRVMTEKKLQSVEDDLKLRNEMFEEAILKSTTYQRIEKTEIDGSQLQSNIDRNNEYLIEDIREQFETGLSKNKANLQNMYLKRIEYYESTIQKDSEIINKLTETNRNLESKIGVLEHRIKELEKTLSDERVRHRTDKEKLDDQIIQLRAELTQMLKDQQDLNDLKAQLEFDLGIARKYLEEEDSRLNLSNSSGFSPDGRSLKRRLVHDSTEQCFENYQITSDSKGVIEVHEVSNDGNFIKLINKSDQEVNLFGWK</sequence>
<dbReference type="InterPro" id="IPR039008">
    <property type="entry name" value="IF_rod_dom"/>
</dbReference>
<proteinExistence type="predicted"/>
<dbReference type="GO" id="GO:0007097">
    <property type="term" value="P:nuclear migration"/>
    <property type="evidence" value="ECO:0007669"/>
    <property type="project" value="TreeGrafter"/>
</dbReference>
<dbReference type="PANTHER" id="PTHR45721:SF11">
    <property type="entry name" value="LAMIN DM0-RELATED"/>
    <property type="match status" value="1"/>
</dbReference>
<dbReference type="Pfam" id="PF00038">
    <property type="entry name" value="Filament"/>
    <property type="match status" value="1"/>
</dbReference>
<dbReference type="GO" id="GO:0005200">
    <property type="term" value="F:structural constituent of cytoskeleton"/>
    <property type="evidence" value="ECO:0007669"/>
    <property type="project" value="TreeGrafter"/>
</dbReference>
<feature type="coiled-coil region" evidence="5">
    <location>
        <begin position="109"/>
        <end position="175"/>
    </location>
</feature>
<dbReference type="PANTHER" id="PTHR45721">
    <property type="entry name" value="LAMIN DM0-RELATED"/>
    <property type="match status" value="1"/>
</dbReference>
<dbReference type="GO" id="GO:0006998">
    <property type="term" value="P:nuclear envelope organization"/>
    <property type="evidence" value="ECO:0007669"/>
    <property type="project" value="TreeGrafter"/>
</dbReference>
<name>A0A1B6FHD7_9HEMI</name>
<evidence type="ECO:0000259" key="6">
    <source>
        <dbReference type="Pfam" id="PF00038"/>
    </source>
</evidence>
<evidence type="ECO:0000256" key="5">
    <source>
        <dbReference type="SAM" id="Coils"/>
    </source>
</evidence>
<evidence type="ECO:0000256" key="1">
    <source>
        <dbReference type="ARBA" id="ARBA00004123"/>
    </source>
</evidence>
<dbReference type="EMBL" id="GECZ01020174">
    <property type="protein sequence ID" value="JAS49595.1"/>
    <property type="molecule type" value="Transcribed_RNA"/>
</dbReference>
<keyword evidence="3 5" id="KW-0175">Coiled coil</keyword>
<dbReference type="InterPro" id="IPR036415">
    <property type="entry name" value="Lamin_tail_dom_sf"/>
</dbReference>
<dbReference type="Gene3D" id="1.20.5.170">
    <property type="match status" value="1"/>
</dbReference>
<dbReference type="SUPFAM" id="SSF74853">
    <property type="entry name" value="Lamin A/C globular tail domain"/>
    <property type="match status" value="1"/>
</dbReference>
<dbReference type="Gene3D" id="2.60.40.1260">
    <property type="entry name" value="Lamin Tail domain"/>
    <property type="match status" value="1"/>
</dbReference>
<comment type="subcellular location">
    <subcellularLocation>
        <location evidence="1">Nucleus</location>
    </subcellularLocation>
</comment>
<accession>A0A1B6FHD7</accession>
<feature type="non-terminal residue" evidence="7">
    <location>
        <position position="273"/>
    </location>
</feature>
<evidence type="ECO:0000256" key="4">
    <source>
        <dbReference type="ARBA" id="ARBA00023242"/>
    </source>
</evidence>
<dbReference type="AlphaFoldDB" id="A0A1B6FHD7"/>
<evidence type="ECO:0000313" key="7">
    <source>
        <dbReference type="EMBL" id="JAS49595.1"/>
    </source>
</evidence>
<dbReference type="GO" id="GO:0005882">
    <property type="term" value="C:intermediate filament"/>
    <property type="evidence" value="ECO:0007669"/>
    <property type="project" value="UniProtKB-KW"/>
</dbReference>
<dbReference type="GO" id="GO:0090435">
    <property type="term" value="P:protein localization to nuclear envelope"/>
    <property type="evidence" value="ECO:0007669"/>
    <property type="project" value="TreeGrafter"/>
</dbReference>
<dbReference type="GO" id="GO:0031507">
    <property type="term" value="P:heterochromatin formation"/>
    <property type="evidence" value="ECO:0007669"/>
    <property type="project" value="TreeGrafter"/>
</dbReference>
<gene>
    <name evidence="7" type="ORF">g.4194</name>
</gene>